<evidence type="ECO:0000256" key="1">
    <source>
        <dbReference type="SAM" id="Phobius"/>
    </source>
</evidence>
<dbReference type="EMBL" id="BARV01025537">
    <property type="protein sequence ID" value="GAI45179.1"/>
    <property type="molecule type" value="Genomic_DNA"/>
</dbReference>
<keyword evidence="1" id="KW-1133">Transmembrane helix</keyword>
<protein>
    <recommendedName>
        <fullName evidence="2">Microcystin LR degradation protein MlrC C-terminal domain-containing protein</fullName>
    </recommendedName>
</protein>
<reference evidence="3" key="1">
    <citation type="journal article" date="2014" name="Front. Microbiol.">
        <title>High frequency of phylogenetically diverse reductive dehalogenase-homologous genes in deep subseafloor sedimentary metagenomes.</title>
        <authorList>
            <person name="Kawai M."/>
            <person name="Futagami T."/>
            <person name="Toyoda A."/>
            <person name="Takaki Y."/>
            <person name="Nishi S."/>
            <person name="Hori S."/>
            <person name="Arai W."/>
            <person name="Tsubouchi T."/>
            <person name="Morono Y."/>
            <person name="Uchiyama I."/>
            <person name="Ito T."/>
            <person name="Fujiyama A."/>
            <person name="Inagaki F."/>
            <person name="Takami H."/>
        </authorList>
    </citation>
    <scope>NUCLEOTIDE SEQUENCE</scope>
    <source>
        <strain evidence="3">Expedition CK06-06</strain>
    </source>
</reference>
<dbReference type="AlphaFoldDB" id="X1QPH7"/>
<dbReference type="Pfam" id="PF07171">
    <property type="entry name" value="MlrC_C"/>
    <property type="match status" value="1"/>
</dbReference>
<accession>X1QPH7</accession>
<sequence>MIIYEGKVIGLILGTLFFAILIYATKYLKGRTIRTIEGLDAIEEAGIGNTVTMKIGGKTEPWVGDPLEVTGLVKTITDGKYTPKGPMSRGTERSMGNTAILNVKGIDIILTEKSQQATDLELYRSLGIETHRLQDTIGQIMRPL</sequence>
<gene>
    <name evidence="3" type="ORF">S06H3_41439</name>
</gene>
<keyword evidence="1" id="KW-0472">Membrane</keyword>
<name>X1QPH7_9ZZZZ</name>
<evidence type="ECO:0000259" key="2">
    <source>
        <dbReference type="Pfam" id="PF07171"/>
    </source>
</evidence>
<organism evidence="3">
    <name type="scientific">marine sediment metagenome</name>
    <dbReference type="NCBI Taxonomy" id="412755"/>
    <lineage>
        <taxon>unclassified sequences</taxon>
        <taxon>metagenomes</taxon>
        <taxon>ecological metagenomes</taxon>
    </lineage>
</organism>
<dbReference type="InterPro" id="IPR010799">
    <property type="entry name" value="MlrC_C"/>
</dbReference>
<feature type="domain" description="Microcystin LR degradation protein MlrC C-terminal" evidence="2">
    <location>
        <begin position="40"/>
        <end position="132"/>
    </location>
</feature>
<feature type="non-terminal residue" evidence="3">
    <location>
        <position position="144"/>
    </location>
</feature>
<evidence type="ECO:0000313" key="3">
    <source>
        <dbReference type="EMBL" id="GAI45179.1"/>
    </source>
</evidence>
<feature type="transmembrane region" description="Helical" evidence="1">
    <location>
        <begin position="6"/>
        <end position="24"/>
    </location>
</feature>
<keyword evidence="1" id="KW-0812">Transmembrane</keyword>
<comment type="caution">
    <text evidence="3">The sequence shown here is derived from an EMBL/GenBank/DDBJ whole genome shotgun (WGS) entry which is preliminary data.</text>
</comment>
<proteinExistence type="predicted"/>